<evidence type="ECO:0000256" key="2">
    <source>
        <dbReference type="SAM" id="MobiDB-lite"/>
    </source>
</evidence>
<accession>A0A8S9ZVA8</accession>
<feature type="region of interest" description="Disordered" evidence="2">
    <location>
        <begin position="263"/>
        <end position="305"/>
    </location>
</feature>
<keyword evidence="1" id="KW-0479">Metal-binding</keyword>
<feature type="domain" description="CCHC-type" evidence="3">
    <location>
        <begin position="166"/>
        <end position="181"/>
    </location>
</feature>
<keyword evidence="5" id="KW-1185">Reference proteome</keyword>
<dbReference type="InterPro" id="IPR001878">
    <property type="entry name" value="Znf_CCHC"/>
</dbReference>
<evidence type="ECO:0000313" key="5">
    <source>
        <dbReference type="Proteomes" id="UP000605970"/>
    </source>
</evidence>
<proteinExistence type="predicted"/>
<feature type="region of interest" description="Disordered" evidence="2">
    <location>
        <begin position="194"/>
        <end position="224"/>
    </location>
</feature>
<evidence type="ECO:0000256" key="1">
    <source>
        <dbReference type="PROSITE-ProRule" id="PRU00047"/>
    </source>
</evidence>
<feature type="compositionally biased region" description="Polar residues" evidence="2">
    <location>
        <begin position="8"/>
        <end position="17"/>
    </location>
</feature>
<comment type="caution">
    <text evidence="4">The sequence shown here is derived from an EMBL/GenBank/DDBJ whole genome shotgun (WGS) entry which is preliminary data.</text>
</comment>
<dbReference type="SUPFAM" id="SSF57756">
    <property type="entry name" value="Retrovirus zinc finger-like domains"/>
    <property type="match status" value="1"/>
</dbReference>
<dbReference type="InterPro" id="IPR051714">
    <property type="entry name" value="Znf_CCHC_NABP"/>
</dbReference>
<sequence length="391" mass="44024">MSDDLSSETKTNDSSSPVKIRDGLLLSSRGGHKGGYRPRKDVQHLIESSEINKDIDNEAIDLDTKEKNEGAILVSEVAKIDLSDDAEDLKSDDDNSSDSSGIDLNLARDPKRCDFCGDLSHKSRFCPVLNQRNDRGNANSGGVRVCFQCHEEGHIRADCPKRIATCFFCNKQGHVKADCPKKANKLDAKKRERVTYTFRKPSSQKEEKDNTESPVIKDVYEIREDDDNENKLNENEDNPQHHVFVPLPVPASQIKKPVMLRSKLLSSDSEPSISHKILRSESSEDEDDMESCHESDDDNNNNEGNNILKEKIILKEENDKEEQIENGSELQTISVEIDGCVEFDTDDDSSYFDCSEGEDDEKKGLKRIMEEDECYGEDGALIDEDNINKDN</sequence>
<dbReference type="AlphaFoldDB" id="A0A8S9ZVA8"/>
<dbReference type="GO" id="GO:0019899">
    <property type="term" value="F:enzyme binding"/>
    <property type="evidence" value="ECO:0007669"/>
    <property type="project" value="UniProtKB-ARBA"/>
</dbReference>
<dbReference type="Pfam" id="PF00098">
    <property type="entry name" value="zf-CCHC"/>
    <property type="match status" value="2"/>
</dbReference>
<evidence type="ECO:0000259" key="3">
    <source>
        <dbReference type="PROSITE" id="PS50158"/>
    </source>
</evidence>
<dbReference type="OrthoDB" id="427960at2759"/>
<dbReference type="GO" id="GO:0008270">
    <property type="term" value="F:zinc ion binding"/>
    <property type="evidence" value="ECO:0007669"/>
    <property type="project" value="UniProtKB-KW"/>
</dbReference>
<dbReference type="SMART" id="SM00343">
    <property type="entry name" value="ZnF_C2HC"/>
    <property type="match status" value="3"/>
</dbReference>
<dbReference type="PANTHER" id="PTHR23002">
    <property type="entry name" value="ZINC FINGER CCHC DOMAIN CONTAINING PROTEIN"/>
    <property type="match status" value="1"/>
</dbReference>
<feature type="region of interest" description="Disordered" evidence="2">
    <location>
        <begin position="1"/>
        <end position="41"/>
    </location>
</feature>
<feature type="domain" description="CCHC-type" evidence="3">
    <location>
        <begin position="146"/>
        <end position="161"/>
    </location>
</feature>
<feature type="compositionally biased region" description="Acidic residues" evidence="2">
    <location>
        <begin position="283"/>
        <end position="300"/>
    </location>
</feature>
<name>A0A8S9ZVA8_9BILA</name>
<keyword evidence="1" id="KW-0862">Zinc</keyword>
<dbReference type="InterPro" id="IPR036875">
    <property type="entry name" value="Znf_CCHC_sf"/>
</dbReference>
<dbReference type="GO" id="GO:0003676">
    <property type="term" value="F:nucleic acid binding"/>
    <property type="evidence" value="ECO:0007669"/>
    <property type="project" value="InterPro"/>
</dbReference>
<dbReference type="Gene3D" id="4.10.60.10">
    <property type="entry name" value="Zinc finger, CCHC-type"/>
    <property type="match status" value="2"/>
</dbReference>
<organism evidence="4 5">
    <name type="scientific">Meloidogyne graminicola</name>
    <dbReference type="NCBI Taxonomy" id="189291"/>
    <lineage>
        <taxon>Eukaryota</taxon>
        <taxon>Metazoa</taxon>
        <taxon>Ecdysozoa</taxon>
        <taxon>Nematoda</taxon>
        <taxon>Chromadorea</taxon>
        <taxon>Rhabditida</taxon>
        <taxon>Tylenchina</taxon>
        <taxon>Tylenchomorpha</taxon>
        <taxon>Tylenchoidea</taxon>
        <taxon>Meloidogynidae</taxon>
        <taxon>Meloidogyninae</taxon>
        <taxon>Meloidogyne</taxon>
    </lineage>
</organism>
<keyword evidence="1" id="KW-0863">Zinc-finger</keyword>
<protein>
    <recommendedName>
        <fullName evidence="3">CCHC-type domain-containing protein</fullName>
    </recommendedName>
</protein>
<dbReference type="Proteomes" id="UP000605970">
    <property type="component" value="Unassembled WGS sequence"/>
</dbReference>
<dbReference type="PROSITE" id="PS50158">
    <property type="entry name" value="ZF_CCHC"/>
    <property type="match status" value="2"/>
</dbReference>
<gene>
    <name evidence="4" type="ORF">Mgra_00003402</name>
</gene>
<dbReference type="EMBL" id="JABEBT010000022">
    <property type="protein sequence ID" value="KAF7637226.1"/>
    <property type="molecule type" value="Genomic_DNA"/>
</dbReference>
<reference evidence="4" key="1">
    <citation type="journal article" date="2020" name="Ecol. Evol.">
        <title>Genome structure and content of the rice root-knot nematode (Meloidogyne graminicola).</title>
        <authorList>
            <person name="Phan N.T."/>
            <person name="Danchin E.G.J."/>
            <person name="Klopp C."/>
            <person name="Perfus-Barbeoch L."/>
            <person name="Kozlowski D.K."/>
            <person name="Koutsovoulos G.D."/>
            <person name="Lopez-Roques C."/>
            <person name="Bouchez O."/>
            <person name="Zahm M."/>
            <person name="Besnard G."/>
            <person name="Bellafiore S."/>
        </authorList>
    </citation>
    <scope>NUCLEOTIDE SEQUENCE</scope>
    <source>
        <strain evidence="4">VN-18</strain>
    </source>
</reference>
<evidence type="ECO:0000313" key="4">
    <source>
        <dbReference type="EMBL" id="KAF7637226.1"/>
    </source>
</evidence>